<gene>
    <name evidence="3" type="ORF">AACH06_22860</name>
</gene>
<dbReference type="RefSeq" id="WP_341428098.1">
    <property type="nucleotide sequence ID" value="NZ_JBBUTG010000019.1"/>
</dbReference>
<reference evidence="3 4" key="1">
    <citation type="submission" date="2024-04" db="EMBL/GenBank/DDBJ databases">
        <title>Novel species of the genus Ideonella isolated from streams.</title>
        <authorList>
            <person name="Lu H."/>
        </authorList>
    </citation>
    <scope>NUCLEOTIDE SEQUENCE [LARGE SCALE GENOMIC DNA]</scope>
    <source>
        <strain evidence="3 4">DXS29W</strain>
    </source>
</reference>
<evidence type="ECO:0000256" key="2">
    <source>
        <dbReference type="SAM" id="SignalP"/>
    </source>
</evidence>
<comment type="caution">
    <text evidence="3">The sequence shown here is derived from an EMBL/GenBank/DDBJ whole genome shotgun (WGS) entry which is preliminary data.</text>
</comment>
<accession>A0ABU9BX22</accession>
<keyword evidence="4" id="KW-1185">Reference proteome</keyword>
<keyword evidence="2" id="KW-0732">Signal</keyword>
<evidence type="ECO:0000313" key="4">
    <source>
        <dbReference type="Proteomes" id="UP001371218"/>
    </source>
</evidence>
<dbReference type="EMBL" id="JBBUTG010000019">
    <property type="protein sequence ID" value="MEK8033674.1"/>
    <property type="molecule type" value="Genomic_DNA"/>
</dbReference>
<proteinExistence type="predicted"/>
<evidence type="ECO:0000313" key="3">
    <source>
        <dbReference type="EMBL" id="MEK8033674.1"/>
    </source>
</evidence>
<protein>
    <submittedName>
        <fullName evidence="3">Uncharacterized protein</fullName>
    </submittedName>
</protein>
<name>A0ABU9BX22_9BURK</name>
<feature type="chain" id="PRO_5045806159" evidence="2">
    <location>
        <begin position="23"/>
        <end position="170"/>
    </location>
</feature>
<sequence>MKLSRRRWMMALAAFAAIDSHAAEPFTRLNVVLLQPSAVLEARTSVDAMADYIRAIERAASDAVAAAASRQSTGGFVVVAVRPGGQSKAWLDFDTLLDLDVRKRLRDAVQGVPAMTVREGPVVFALKVALWGGKESRRSVPTPPEWKQAGASGPAREVGELVESIWDSAP</sequence>
<feature type="signal peptide" evidence="2">
    <location>
        <begin position="1"/>
        <end position="22"/>
    </location>
</feature>
<feature type="region of interest" description="Disordered" evidence="1">
    <location>
        <begin position="135"/>
        <end position="157"/>
    </location>
</feature>
<organism evidence="3 4">
    <name type="scientific">Ideonella lacteola</name>
    <dbReference type="NCBI Taxonomy" id="2984193"/>
    <lineage>
        <taxon>Bacteria</taxon>
        <taxon>Pseudomonadati</taxon>
        <taxon>Pseudomonadota</taxon>
        <taxon>Betaproteobacteria</taxon>
        <taxon>Burkholderiales</taxon>
        <taxon>Sphaerotilaceae</taxon>
        <taxon>Ideonella</taxon>
    </lineage>
</organism>
<dbReference type="Proteomes" id="UP001371218">
    <property type="component" value="Unassembled WGS sequence"/>
</dbReference>
<evidence type="ECO:0000256" key="1">
    <source>
        <dbReference type="SAM" id="MobiDB-lite"/>
    </source>
</evidence>